<dbReference type="SUPFAM" id="SSF49373">
    <property type="entry name" value="Invasin/intimin cell-adhesion fragments"/>
    <property type="match status" value="1"/>
</dbReference>
<sequence length="132" mass="14536">IGESLELDTAYKWIQSDKTLVSVDNGIVKALEAGDDYIYGYNESTSEVQVIQITIKNSVSKFLIDEESVKLYPGEERKLTYRLVKQSSDQEIVDNTIQWSVSKTGVVEVRADGTIKAISPGECVVTGITNDG</sequence>
<protein>
    <recommendedName>
        <fullName evidence="3">BIG2 domain-containing protein</fullName>
    </recommendedName>
</protein>
<comment type="caution">
    <text evidence="1">The sequence shown here is derived from an EMBL/GenBank/DDBJ whole genome shotgun (WGS) entry which is preliminary data.</text>
</comment>
<accession>A0ABQ5KT63</accession>
<evidence type="ECO:0000313" key="2">
    <source>
        <dbReference type="Proteomes" id="UP001057375"/>
    </source>
</evidence>
<gene>
    <name evidence="1" type="ORF">ADUPG1_003027</name>
</gene>
<dbReference type="InterPro" id="IPR008964">
    <property type="entry name" value="Invasin/intimin_cell_adhesion"/>
</dbReference>
<dbReference type="EMBL" id="BQXS01003866">
    <property type="protein sequence ID" value="GKT35652.1"/>
    <property type="molecule type" value="Genomic_DNA"/>
</dbReference>
<dbReference type="Proteomes" id="UP001057375">
    <property type="component" value="Unassembled WGS sequence"/>
</dbReference>
<keyword evidence="2" id="KW-1185">Reference proteome</keyword>
<name>A0ABQ5KT63_9EUKA</name>
<feature type="non-terminal residue" evidence="1">
    <location>
        <position position="132"/>
    </location>
</feature>
<organism evidence="1 2">
    <name type="scientific">Aduncisulcus paluster</name>
    <dbReference type="NCBI Taxonomy" id="2918883"/>
    <lineage>
        <taxon>Eukaryota</taxon>
        <taxon>Metamonada</taxon>
        <taxon>Carpediemonas-like organisms</taxon>
        <taxon>Aduncisulcus</taxon>
    </lineage>
</organism>
<evidence type="ECO:0008006" key="3">
    <source>
        <dbReference type="Google" id="ProtNLM"/>
    </source>
</evidence>
<evidence type="ECO:0000313" key="1">
    <source>
        <dbReference type="EMBL" id="GKT35652.1"/>
    </source>
</evidence>
<dbReference type="Gene3D" id="2.60.40.1080">
    <property type="match status" value="1"/>
</dbReference>
<feature type="non-terminal residue" evidence="1">
    <location>
        <position position="1"/>
    </location>
</feature>
<proteinExistence type="predicted"/>
<reference evidence="1" key="1">
    <citation type="submission" date="2022-03" db="EMBL/GenBank/DDBJ databases">
        <title>Draft genome sequence of Aduncisulcus paluster, a free-living microaerophilic Fornicata.</title>
        <authorList>
            <person name="Yuyama I."/>
            <person name="Kume K."/>
            <person name="Tamura T."/>
            <person name="Inagaki Y."/>
            <person name="Hashimoto T."/>
        </authorList>
    </citation>
    <scope>NUCLEOTIDE SEQUENCE</scope>
    <source>
        <strain evidence="1">NY0171</strain>
    </source>
</reference>